<dbReference type="Pfam" id="PF01476">
    <property type="entry name" value="LysM"/>
    <property type="match status" value="1"/>
</dbReference>
<keyword evidence="1" id="KW-0732">Signal</keyword>
<evidence type="ECO:0000256" key="1">
    <source>
        <dbReference type="SAM" id="SignalP"/>
    </source>
</evidence>
<dbReference type="SMART" id="SM00062">
    <property type="entry name" value="PBPb"/>
    <property type="match status" value="1"/>
</dbReference>
<protein>
    <submittedName>
        <fullName evidence="3">Polar amino acid transport system substrate-binding protein</fullName>
    </submittedName>
</protein>
<dbReference type="PANTHER" id="PTHR34700:SF4">
    <property type="entry name" value="PHAGE-LIKE ELEMENT PBSX PROTEIN XKDP"/>
    <property type="match status" value="1"/>
</dbReference>
<dbReference type="PROSITE" id="PS51782">
    <property type="entry name" value="LYSM"/>
    <property type="match status" value="1"/>
</dbReference>
<evidence type="ECO:0000259" key="2">
    <source>
        <dbReference type="PROSITE" id="PS51782"/>
    </source>
</evidence>
<feature type="signal peptide" evidence="1">
    <location>
        <begin position="1"/>
        <end position="24"/>
    </location>
</feature>
<sequence>MHSAIRFLKTTAIALALCAGAAGAQEACKTYRVAPGDTLLKITKRAYGNDNWRMIYEANQDVLRNPDIIEVGDVLRIPCTDGTVPSQTPAIAAEASPAAVAAAADEERPIVLITGNDFPPFTDESLPGRGVFTILVETAAYRADPEKKVEVKFVNDWEAHLDLLLPVLAFDGSFPWSRPDCERTDTLSAHDRNRCENYDFSDPFYEVVDGFFARVGSGYDEALDYADLKGARICRPEGYSTAHLDEAGLSAPAVVMVRPPLVATCFEQLMAGSVDVVSVDTLVGANAIADMSLDGQVVENANLGAVKELYVLVHKKNPRGREVLDLLNSGLQKMVESGEWYDIVSSYLRERMQAGRG</sequence>
<name>A0A2S5JGZ1_9RHOB</name>
<dbReference type="OrthoDB" id="8479038at2"/>
<dbReference type="InterPro" id="IPR052196">
    <property type="entry name" value="Bact_Kbp"/>
</dbReference>
<dbReference type="AlphaFoldDB" id="A0A2S5JGZ1"/>
<keyword evidence="4" id="KW-1185">Reference proteome</keyword>
<dbReference type="EMBL" id="PRDS01000005">
    <property type="protein sequence ID" value="PPB80565.1"/>
    <property type="molecule type" value="Genomic_DNA"/>
</dbReference>
<dbReference type="Gene3D" id="3.10.350.10">
    <property type="entry name" value="LysM domain"/>
    <property type="match status" value="1"/>
</dbReference>
<evidence type="ECO:0000313" key="3">
    <source>
        <dbReference type="EMBL" id="PPB80565.1"/>
    </source>
</evidence>
<proteinExistence type="predicted"/>
<feature type="domain" description="LysM" evidence="2">
    <location>
        <begin position="29"/>
        <end position="77"/>
    </location>
</feature>
<dbReference type="InterPro" id="IPR018392">
    <property type="entry name" value="LysM"/>
</dbReference>
<dbReference type="Gene3D" id="3.40.190.10">
    <property type="entry name" value="Periplasmic binding protein-like II"/>
    <property type="match status" value="2"/>
</dbReference>
<evidence type="ECO:0000313" key="4">
    <source>
        <dbReference type="Proteomes" id="UP000239736"/>
    </source>
</evidence>
<dbReference type="InterPro" id="IPR001638">
    <property type="entry name" value="Solute-binding_3/MltF_N"/>
</dbReference>
<feature type="chain" id="PRO_5015480233" evidence="1">
    <location>
        <begin position="25"/>
        <end position="357"/>
    </location>
</feature>
<dbReference type="CDD" id="cd00118">
    <property type="entry name" value="LysM"/>
    <property type="match status" value="1"/>
</dbReference>
<reference evidence="3 4" key="1">
    <citation type="submission" date="2018-01" db="EMBL/GenBank/DDBJ databases">
        <title>Genomic Encyclopedia of Archaeal and Bacterial Type Strains, Phase II (KMG-II): from individual species to whole genera.</title>
        <authorList>
            <person name="Goeker M."/>
        </authorList>
    </citation>
    <scope>NUCLEOTIDE SEQUENCE [LARGE SCALE GENOMIC DNA]</scope>
    <source>
        <strain evidence="3 4">DSM 12048</strain>
    </source>
</reference>
<dbReference type="RefSeq" id="WP_104071102.1">
    <property type="nucleotide sequence ID" value="NZ_PRDS01000005.1"/>
</dbReference>
<comment type="caution">
    <text evidence="3">The sequence shown here is derived from an EMBL/GenBank/DDBJ whole genome shotgun (WGS) entry which is preliminary data.</text>
</comment>
<dbReference type="SMART" id="SM00257">
    <property type="entry name" value="LysM"/>
    <property type="match status" value="1"/>
</dbReference>
<dbReference type="SUPFAM" id="SSF53850">
    <property type="entry name" value="Periplasmic binding protein-like II"/>
    <property type="match status" value="1"/>
</dbReference>
<accession>A0A2S5JGZ1</accession>
<dbReference type="SUPFAM" id="SSF54106">
    <property type="entry name" value="LysM domain"/>
    <property type="match status" value="1"/>
</dbReference>
<gene>
    <name evidence="3" type="ORF">LV82_01914</name>
</gene>
<dbReference type="InterPro" id="IPR036779">
    <property type="entry name" value="LysM_dom_sf"/>
</dbReference>
<dbReference type="Proteomes" id="UP000239736">
    <property type="component" value="Unassembled WGS sequence"/>
</dbReference>
<organism evidence="3 4">
    <name type="scientific">Albidovulum inexpectatum</name>
    <dbReference type="NCBI Taxonomy" id="196587"/>
    <lineage>
        <taxon>Bacteria</taxon>
        <taxon>Pseudomonadati</taxon>
        <taxon>Pseudomonadota</taxon>
        <taxon>Alphaproteobacteria</taxon>
        <taxon>Rhodobacterales</taxon>
        <taxon>Paracoccaceae</taxon>
        <taxon>Albidovulum</taxon>
    </lineage>
</organism>
<dbReference type="PANTHER" id="PTHR34700">
    <property type="entry name" value="POTASSIUM BINDING PROTEIN KBP"/>
    <property type="match status" value="1"/>
</dbReference>